<evidence type="ECO:0000256" key="6">
    <source>
        <dbReference type="SAM" id="SignalP"/>
    </source>
</evidence>
<dbReference type="SUPFAM" id="SSF55060">
    <property type="entry name" value="GHMP Kinase, C-terminal domain"/>
    <property type="match status" value="1"/>
</dbReference>
<evidence type="ECO:0000259" key="9">
    <source>
        <dbReference type="Pfam" id="PF10509"/>
    </source>
</evidence>
<dbReference type="AlphaFoldDB" id="B6VBV4"/>
<dbReference type="InterPro" id="IPR006204">
    <property type="entry name" value="GHMP_kinase_N_dom"/>
</dbReference>
<evidence type="ECO:0000256" key="2">
    <source>
        <dbReference type="ARBA" id="ARBA00022679"/>
    </source>
</evidence>
<dbReference type="GO" id="GO:0005524">
    <property type="term" value="F:ATP binding"/>
    <property type="evidence" value="ECO:0007669"/>
    <property type="project" value="UniProtKB-KW"/>
</dbReference>
<protein>
    <recommendedName>
        <fullName evidence="11">Galactokinase</fullName>
    </recommendedName>
</protein>
<feature type="domain" description="Galactokinase N-terminal" evidence="9">
    <location>
        <begin position="44"/>
        <end position="93"/>
    </location>
</feature>
<dbReference type="Pfam" id="PF00288">
    <property type="entry name" value="GHMP_kinases_N"/>
    <property type="match status" value="1"/>
</dbReference>
<dbReference type="InterPro" id="IPR020568">
    <property type="entry name" value="Ribosomal_Su5_D2-typ_SF"/>
</dbReference>
<dbReference type="InterPro" id="IPR036554">
    <property type="entry name" value="GHMP_kinase_C_sf"/>
</dbReference>
<dbReference type="Gene3D" id="1.20.1440.340">
    <property type="match status" value="1"/>
</dbReference>
<dbReference type="PIRSF" id="PIRSF000530">
    <property type="entry name" value="Galactokinase"/>
    <property type="match status" value="1"/>
</dbReference>
<dbReference type="GO" id="GO:0004335">
    <property type="term" value="F:galactokinase activity"/>
    <property type="evidence" value="ECO:0007669"/>
    <property type="project" value="InterPro"/>
</dbReference>
<feature type="domain" description="GHMP kinase C-terminal" evidence="8">
    <location>
        <begin position="366"/>
        <end position="431"/>
    </location>
</feature>
<accession>B6VBV4</accession>
<keyword evidence="5" id="KW-0067">ATP-binding</keyword>
<dbReference type="GO" id="GO:0005829">
    <property type="term" value="C:cytosol"/>
    <property type="evidence" value="ECO:0007669"/>
    <property type="project" value="TreeGrafter"/>
</dbReference>
<dbReference type="Pfam" id="PF10509">
    <property type="entry name" value="GalKase_gal_bdg"/>
    <property type="match status" value="1"/>
</dbReference>
<dbReference type="InterPro" id="IPR006203">
    <property type="entry name" value="GHMP_knse_ATP-bd_CS"/>
</dbReference>
<dbReference type="InterPro" id="IPR006206">
    <property type="entry name" value="Mevalonate/galactokinase"/>
</dbReference>
<dbReference type="InterPro" id="IPR013750">
    <property type="entry name" value="GHMP_kinase_C_dom"/>
</dbReference>
<evidence type="ECO:0000313" key="10">
    <source>
        <dbReference type="EMBL" id="ACI49197.1"/>
    </source>
</evidence>
<dbReference type="InterPro" id="IPR019539">
    <property type="entry name" value="GalKase_N"/>
</dbReference>
<feature type="domain" description="GHMP kinase N-terminal" evidence="7">
    <location>
        <begin position="134"/>
        <end position="219"/>
    </location>
</feature>
<feature type="signal peptide" evidence="6">
    <location>
        <begin position="1"/>
        <end position="18"/>
    </location>
</feature>
<keyword evidence="4" id="KW-0418">Kinase</keyword>
<proteinExistence type="inferred from homology"/>
<keyword evidence="6" id="KW-0732">Signal</keyword>
<dbReference type="InterPro" id="IPR014721">
    <property type="entry name" value="Ribsml_uS5_D2-typ_fold_subgr"/>
</dbReference>
<dbReference type="EMBL" id="FJ362377">
    <property type="protein sequence ID" value="ACI49197.1"/>
    <property type="molecule type" value="Genomic_DNA"/>
</dbReference>
<dbReference type="PRINTS" id="PR00959">
    <property type="entry name" value="MEVGALKINASE"/>
</dbReference>
<dbReference type="Gene3D" id="3.30.70.3170">
    <property type="match status" value="1"/>
</dbReference>
<dbReference type="SUPFAM" id="SSF54211">
    <property type="entry name" value="Ribosomal protein S5 domain 2-like"/>
    <property type="match status" value="1"/>
</dbReference>
<dbReference type="PANTHER" id="PTHR10457:SF7">
    <property type="entry name" value="GALACTOKINASE-RELATED"/>
    <property type="match status" value="1"/>
</dbReference>
<dbReference type="Pfam" id="PF08544">
    <property type="entry name" value="GHMP_kinases_C"/>
    <property type="match status" value="1"/>
</dbReference>
<organism evidence="10">
    <name type="scientific">Caenorhabditis angaria</name>
    <dbReference type="NCBI Taxonomy" id="860376"/>
    <lineage>
        <taxon>Eukaryota</taxon>
        <taxon>Metazoa</taxon>
        <taxon>Ecdysozoa</taxon>
        <taxon>Nematoda</taxon>
        <taxon>Chromadorea</taxon>
        <taxon>Rhabditida</taxon>
        <taxon>Rhabditina</taxon>
        <taxon>Rhabditomorpha</taxon>
        <taxon>Rhabditoidea</taxon>
        <taxon>Rhabditidae</taxon>
        <taxon>Peloderinae</taxon>
        <taxon>Caenorhabditis</taxon>
    </lineage>
</organism>
<keyword evidence="2" id="KW-0808">Transferase</keyword>
<dbReference type="GO" id="GO:0006012">
    <property type="term" value="P:galactose metabolic process"/>
    <property type="evidence" value="ECO:0007669"/>
    <property type="project" value="InterPro"/>
</dbReference>
<evidence type="ECO:0000259" key="8">
    <source>
        <dbReference type="Pfam" id="PF08544"/>
    </source>
</evidence>
<dbReference type="PRINTS" id="PR00473">
    <property type="entry name" value="GALCTOKINASE"/>
</dbReference>
<evidence type="ECO:0000259" key="7">
    <source>
        <dbReference type="Pfam" id="PF00288"/>
    </source>
</evidence>
<dbReference type="NCBIfam" id="TIGR00131">
    <property type="entry name" value="gal_kin"/>
    <property type="match status" value="1"/>
</dbReference>
<keyword evidence="3" id="KW-0547">Nucleotide-binding</keyword>
<reference evidence="10" key="1">
    <citation type="journal article" date="2008" name="Genome Res.">
        <title>Multigenome DNA sequence conservation identifies Hox cis-regulatory elements.</title>
        <authorList>
            <person name="Kuntz S.G."/>
            <person name="Schwarz E.M."/>
            <person name="DeModena J.A."/>
            <person name="De Buysscher T."/>
            <person name="Trout D."/>
            <person name="Shizuya H."/>
            <person name="Sternberg P.W."/>
            <person name="Wold B.J."/>
        </authorList>
    </citation>
    <scope>NUCLEOTIDE SEQUENCE</scope>
    <source>
        <strain evidence="10">PS1010</strain>
    </source>
</reference>
<sequence length="457" mass="50591">MMVSFVFFVLLVISSVFCDQTFDRQDRDYRPLQVKMNEKNMIIEKFEDLYGIKPQVFIRCPGRVNLIGEHIDYHGYGVFPMAISASTVILAAKNEKNVLEFANVDPKYSPWKSELPCEWSGSSSPKWFDYILCGWKGILDYGGFEQFGMSFLVTGEIPPSSGLSSSSSLVCASALSTLSLLVESPFDFISKEDFAHLCATSEPLIGTLSGGMDQAAEVLAVEGSALKIDFNPLKSKNIQLPDQSIFVVAHSNTELNKGATSHYNERVIEGRIVGEILKKHLKIQTNSFRLKDIQELSNKSLAEMLEIIENVLPTEVNKEEAEKLIGADKLELCLNHNTQHLASFKLLSRARHVFSEAKRVEDFEIACESKNIEEMGKLMNESQKSCALDYECSCDELDDLCSKYISNGAIGARLTGAGWGGCAVALFSSTTSSSKLDKLEPLFVSKPAGGIEFEKLT</sequence>
<evidence type="ECO:0000256" key="3">
    <source>
        <dbReference type="ARBA" id="ARBA00022741"/>
    </source>
</evidence>
<dbReference type="PANTHER" id="PTHR10457">
    <property type="entry name" value="MEVALONATE KINASE/GALACTOKINASE"/>
    <property type="match status" value="1"/>
</dbReference>
<evidence type="ECO:0008006" key="11">
    <source>
        <dbReference type="Google" id="ProtNLM"/>
    </source>
</evidence>
<evidence type="ECO:0000256" key="4">
    <source>
        <dbReference type="ARBA" id="ARBA00022777"/>
    </source>
</evidence>
<dbReference type="InterPro" id="IPR000705">
    <property type="entry name" value="Galactokinase"/>
</dbReference>
<feature type="chain" id="PRO_5002848712" description="Galactokinase" evidence="6">
    <location>
        <begin position="19"/>
        <end position="457"/>
    </location>
</feature>
<name>B6VBV4_9PELO</name>
<comment type="similarity">
    <text evidence="1">Belongs to the GHMP kinase family. GalK subfamily.</text>
</comment>
<evidence type="ECO:0000256" key="1">
    <source>
        <dbReference type="ARBA" id="ARBA00006566"/>
    </source>
</evidence>
<dbReference type="PROSITE" id="PS00627">
    <property type="entry name" value="GHMP_KINASES_ATP"/>
    <property type="match status" value="1"/>
</dbReference>
<dbReference type="Gene3D" id="3.30.230.10">
    <property type="match status" value="1"/>
</dbReference>
<evidence type="ECO:0000256" key="5">
    <source>
        <dbReference type="ARBA" id="ARBA00022840"/>
    </source>
</evidence>
<dbReference type="InterPro" id="IPR019741">
    <property type="entry name" value="Galactokinase_CS"/>
</dbReference>
<gene>
    <name evidence="10" type="ORF">Csp3_JD03.006</name>
</gene>
<dbReference type="PROSITE" id="PS00106">
    <property type="entry name" value="GALACTOKINASE"/>
    <property type="match status" value="1"/>
</dbReference>